<dbReference type="AlphaFoldDB" id="A0A1T4QPL9"/>
<evidence type="ECO:0000256" key="4">
    <source>
        <dbReference type="ARBA" id="ARBA00023027"/>
    </source>
</evidence>
<dbReference type="InterPro" id="IPR005932">
    <property type="entry name" value="RocA"/>
</dbReference>
<dbReference type="InterPro" id="IPR016161">
    <property type="entry name" value="Ald_DH/histidinol_DH"/>
</dbReference>
<dbReference type="FunFam" id="3.40.309.10:FF:000005">
    <property type="entry name" value="1-pyrroline-5-carboxylate dehydrogenase 1"/>
    <property type="match status" value="1"/>
</dbReference>
<keyword evidence="4" id="KW-0520">NAD</keyword>
<dbReference type="PROSITE" id="PS00687">
    <property type="entry name" value="ALDEHYDE_DEHYDR_GLU"/>
    <property type="match status" value="1"/>
</dbReference>
<name>A0A1T4QPL9_9FIRM</name>
<evidence type="ECO:0000256" key="2">
    <source>
        <dbReference type="ARBA" id="ARBA00012884"/>
    </source>
</evidence>
<keyword evidence="3 9" id="KW-0560">Oxidoreductase</keyword>
<dbReference type="NCBIfam" id="NF002852">
    <property type="entry name" value="PRK03137.1"/>
    <property type="match status" value="1"/>
</dbReference>
<evidence type="ECO:0000256" key="5">
    <source>
        <dbReference type="ARBA" id="ARBA00032259"/>
    </source>
</evidence>
<evidence type="ECO:0000256" key="1">
    <source>
        <dbReference type="ARBA" id="ARBA00004786"/>
    </source>
</evidence>
<reference evidence="12" key="1">
    <citation type="submission" date="2017-02" db="EMBL/GenBank/DDBJ databases">
        <authorList>
            <person name="Varghese N."/>
            <person name="Submissions S."/>
        </authorList>
    </citation>
    <scope>NUCLEOTIDE SEQUENCE [LARGE SCALE GENOMIC DNA]</scope>
    <source>
        <strain evidence="12">DSM 16521</strain>
    </source>
</reference>
<comment type="similarity">
    <text evidence="7">Belongs to the aldehyde dehydrogenase family. RocA subfamily.</text>
</comment>
<dbReference type="InterPro" id="IPR050485">
    <property type="entry name" value="Proline_metab_enzyme"/>
</dbReference>
<dbReference type="InterPro" id="IPR016163">
    <property type="entry name" value="Ald_DH_C"/>
</dbReference>
<dbReference type="Gene3D" id="3.40.309.10">
    <property type="entry name" value="Aldehyde Dehydrogenase, Chain A, domain 2"/>
    <property type="match status" value="1"/>
</dbReference>
<evidence type="ECO:0000256" key="8">
    <source>
        <dbReference type="PROSITE-ProRule" id="PRU10007"/>
    </source>
</evidence>
<evidence type="ECO:0000256" key="6">
    <source>
        <dbReference type="ARBA" id="ARBA00048142"/>
    </source>
</evidence>
<evidence type="ECO:0000256" key="3">
    <source>
        <dbReference type="ARBA" id="ARBA00023002"/>
    </source>
</evidence>
<comment type="catalytic activity">
    <reaction evidence="6">
        <text>L-glutamate 5-semialdehyde + NAD(+) + H2O = L-glutamate + NADH + 2 H(+)</text>
        <dbReference type="Rhea" id="RHEA:30235"/>
        <dbReference type="ChEBI" id="CHEBI:15377"/>
        <dbReference type="ChEBI" id="CHEBI:15378"/>
        <dbReference type="ChEBI" id="CHEBI:29985"/>
        <dbReference type="ChEBI" id="CHEBI:57540"/>
        <dbReference type="ChEBI" id="CHEBI:57945"/>
        <dbReference type="ChEBI" id="CHEBI:58066"/>
        <dbReference type="EC" id="1.2.1.88"/>
    </reaction>
</comment>
<protein>
    <recommendedName>
        <fullName evidence="5">L-glutamate gamma-semialdehyde dehydrogenase</fullName>
        <ecNumber evidence="2">1.2.1.88</ecNumber>
    </recommendedName>
    <alternativeName>
        <fullName evidence="5">L-glutamate gamma-semialdehyde dehydrogenase</fullName>
    </alternativeName>
</protein>
<evidence type="ECO:0000313" key="11">
    <source>
        <dbReference type="EMBL" id="SKA05699.1"/>
    </source>
</evidence>
<dbReference type="PROSITE" id="PS00070">
    <property type="entry name" value="ALDEHYDE_DEHYDR_CYS"/>
    <property type="match status" value="1"/>
</dbReference>
<dbReference type="CDD" id="cd07124">
    <property type="entry name" value="ALDH_PutA-P5CDH-RocA"/>
    <property type="match status" value="1"/>
</dbReference>
<dbReference type="Proteomes" id="UP000189933">
    <property type="component" value="Unassembled WGS sequence"/>
</dbReference>
<evidence type="ECO:0000256" key="7">
    <source>
        <dbReference type="ARBA" id="ARBA00061617"/>
    </source>
</evidence>
<dbReference type="PANTHER" id="PTHR42862:SF1">
    <property type="entry name" value="DELTA-1-PYRROLINE-5-CARBOXYLATE DEHYDROGENASE 2, ISOFORM A-RELATED"/>
    <property type="match status" value="1"/>
</dbReference>
<dbReference type="InterPro" id="IPR029510">
    <property type="entry name" value="Ald_DH_CS_GLU"/>
</dbReference>
<dbReference type="Gene3D" id="3.40.605.10">
    <property type="entry name" value="Aldehyde Dehydrogenase, Chain A, domain 1"/>
    <property type="match status" value="1"/>
</dbReference>
<dbReference type="InterPro" id="IPR016160">
    <property type="entry name" value="Ald_DH_CS_CYS"/>
</dbReference>
<dbReference type="OrthoDB" id="9762913at2"/>
<dbReference type="SUPFAM" id="SSF53720">
    <property type="entry name" value="ALDH-like"/>
    <property type="match status" value="1"/>
</dbReference>
<dbReference type="Pfam" id="PF00171">
    <property type="entry name" value="Aldedh"/>
    <property type="match status" value="1"/>
</dbReference>
<accession>A0A1T4QPL9</accession>
<proteinExistence type="inferred from homology"/>
<comment type="pathway">
    <text evidence="1">Amino-acid degradation; L-proline degradation into L-glutamate; L-glutamate from L-proline: step 2/2.</text>
</comment>
<dbReference type="EMBL" id="FUXM01000020">
    <property type="protein sequence ID" value="SKA05699.1"/>
    <property type="molecule type" value="Genomic_DNA"/>
</dbReference>
<evidence type="ECO:0000256" key="9">
    <source>
        <dbReference type="RuleBase" id="RU003345"/>
    </source>
</evidence>
<feature type="domain" description="Aldehyde dehydrogenase" evidence="10">
    <location>
        <begin position="50"/>
        <end position="511"/>
    </location>
</feature>
<dbReference type="GO" id="GO:0004657">
    <property type="term" value="F:proline dehydrogenase activity"/>
    <property type="evidence" value="ECO:0007669"/>
    <property type="project" value="UniProtKB-ARBA"/>
</dbReference>
<organism evidence="11 12">
    <name type="scientific">Carboxydocella sporoproducens DSM 16521</name>
    <dbReference type="NCBI Taxonomy" id="1121270"/>
    <lineage>
        <taxon>Bacteria</taxon>
        <taxon>Bacillati</taxon>
        <taxon>Bacillota</taxon>
        <taxon>Clostridia</taxon>
        <taxon>Eubacteriales</taxon>
        <taxon>Clostridiales Family XVI. Incertae Sedis</taxon>
        <taxon>Carboxydocella</taxon>
    </lineage>
</organism>
<feature type="active site" evidence="8">
    <location>
        <position position="286"/>
    </location>
</feature>
<evidence type="ECO:0000259" key="10">
    <source>
        <dbReference type="Pfam" id="PF00171"/>
    </source>
</evidence>
<gene>
    <name evidence="11" type="ORF">SAMN02745885_01752</name>
</gene>
<dbReference type="RefSeq" id="WP_078665793.1">
    <property type="nucleotide sequence ID" value="NZ_FUXM01000020.1"/>
</dbReference>
<dbReference type="NCBIfam" id="TIGR01237">
    <property type="entry name" value="D1pyr5carbox2"/>
    <property type="match status" value="1"/>
</dbReference>
<dbReference type="EC" id="1.2.1.88" evidence="2"/>
<keyword evidence="12" id="KW-1185">Reference proteome</keyword>
<dbReference type="GO" id="GO:0010133">
    <property type="term" value="P:L-proline catabolic process to L-glutamate"/>
    <property type="evidence" value="ECO:0007669"/>
    <property type="project" value="TreeGrafter"/>
</dbReference>
<dbReference type="GO" id="GO:0009898">
    <property type="term" value="C:cytoplasmic side of plasma membrane"/>
    <property type="evidence" value="ECO:0007669"/>
    <property type="project" value="TreeGrafter"/>
</dbReference>
<dbReference type="PANTHER" id="PTHR42862">
    <property type="entry name" value="DELTA-1-PYRROLINE-5-CARBOXYLATE DEHYDROGENASE 1, ISOFORM A-RELATED"/>
    <property type="match status" value="1"/>
</dbReference>
<dbReference type="GO" id="GO:0003842">
    <property type="term" value="F:L-glutamate gamma-semialdehyde dehydrogenase activity"/>
    <property type="evidence" value="ECO:0007669"/>
    <property type="project" value="UniProtKB-EC"/>
</dbReference>
<dbReference type="InterPro" id="IPR015590">
    <property type="entry name" value="Aldehyde_DH_dom"/>
</dbReference>
<evidence type="ECO:0000313" key="12">
    <source>
        <dbReference type="Proteomes" id="UP000189933"/>
    </source>
</evidence>
<dbReference type="InterPro" id="IPR016162">
    <property type="entry name" value="Ald_DH_N"/>
</dbReference>
<dbReference type="FunFam" id="3.40.605.10:FF:000045">
    <property type="entry name" value="1-pyrroline-5-carboxylate dehydrogenase 1"/>
    <property type="match status" value="1"/>
</dbReference>
<sequence length="515" mass="56613">MLQEYRNEPFTDFSQPANREAMTRALALVESQLGQSYPLVIGKEKIMTEEKLVSINPGNKDQVVGYVAKANLELAEKAIKTAEETFSTWSQVDPAVRARYLFKAAAEMRRRKHEFSAWLVYEVGKNWAEADADTAEAIDFMEFYGREMLRLAEPQPLTRIPGEDNELYYIPLGVGVIIPPWNFPLAILVGMTTAAIVSGNTVVLKPASASPVIAAKFVELMESVGLPPGVINFLPGSGGAIGDFLVDHPRTRFISFTGSMEVGLRIYERAAKLAPGQIWLKRVVAEMGGKDAIIVDKEADLEAAVEGIVASAFGFQGQKCSACSRAIIHQDVYDYVLEKVVEKAKQIKVGPPQDPGNFMGPVVDQKAYEKILEYMEIGKQEGRLMCGGGKAEGNGFYLQPTVFADVDPLARIAQEEIFGPVVAFIKARDFDHALEIANNTIYGLTGAVYSTNREHLEKARRHFHVGNLYFNRKCTGALVGVHPFGGFNMSGTDSKAGGRDYLLLFTQAKVVSEKL</sequence>